<feature type="transmembrane region" description="Helical" evidence="7">
    <location>
        <begin position="46"/>
        <end position="71"/>
    </location>
</feature>
<sequence length="214" mass="22708">MHIPDGLMPPLLCGVGYAGTGGLLWWSFRQLQRQQPDPLATVPRLALLTAGFFAASAVYIPLPFASVHLLLLGSLGALLGYGAMMAVVVGLFLQAVMFGHGGLTTLGLNALIMGVPALLAAGLFHGLWHRCRGWGRSLLGFSLGCGSVLLAVSCFSGIVILGLPPTMDRQREITAIWVIIASHVPLALLEGVFTAALLNFLERVKPQILNNWSS</sequence>
<keyword evidence="2" id="KW-0813">Transport</keyword>
<dbReference type="RefSeq" id="WP_099798761.1">
    <property type="nucleotide sequence ID" value="NZ_CP018092.1"/>
</dbReference>
<dbReference type="PANTHER" id="PTHR34229:SF1">
    <property type="entry name" value="METAL TRANSPORT PROTEIN HI_1621-RELATED"/>
    <property type="match status" value="1"/>
</dbReference>
<keyword evidence="3" id="KW-1003">Cell membrane</keyword>
<dbReference type="EMBL" id="CP018092">
    <property type="protein sequence ID" value="ATS18413.1"/>
    <property type="molecule type" value="Genomic_DNA"/>
</dbReference>
<evidence type="ECO:0000256" key="3">
    <source>
        <dbReference type="ARBA" id="ARBA00022475"/>
    </source>
</evidence>
<feature type="transmembrane region" description="Helical" evidence="7">
    <location>
        <begin position="78"/>
        <end position="100"/>
    </location>
</feature>
<dbReference type="PANTHER" id="PTHR34229">
    <property type="entry name" value="METAL TRANSPORT PROTEIN HI_1621-RELATED"/>
    <property type="match status" value="1"/>
</dbReference>
<proteinExistence type="predicted"/>
<evidence type="ECO:0000256" key="1">
    <source>
        <dbReference type="ARBA" id="ARBA00004651"/>
    </source>
</evidence>
<evidence type="ECO:0000256" key="4">
    <source>
        <dbReference type="ARBA" id="ARBA00022692"/>
    </source>
</evidence>
<organism evidence="8 9">
    <name type="scientific">Parathermosynechococcus lividus PCC 6715</name>
    <dbReference type="NCBI Taxonomy" id="1917166"/>
    <lineage>
        <taxon>Bacteria</taxon>
        <taxon>Bacillati</taxon>
        <taxon>Cyanobacteriota</taxon>
        <taxon>Cyanophyceae</taxon>
        <taxon>Acaryochloridales</taxon>
        <taxon>Thermosynechococcaceae</taxon>
        <taxon>Parathermosynechococcus</taxon>
    </lineage>
</organism>
<feature type="transmembrane region" description="Helical" evidence="7">
    <location>
        <begin position="106"/>
        <end position="127"/>
    </location>
</feature>
<keyword evidence="4 7" id="KW-0812">Transmembrane</keyword>
<feature type="transmembrane region" description="Helical" evidence="7">
    <location>
        <begin position="139"/>
        <end position="163"/>
    </location>
</feature>
<keyword evidence="6 7" id="KW-0472">Membrane</keyword>
<name>A0A2D2Q1N0_PARLV</name>
<keyword evidence="9" id="KW-1185">Reference proteome</keyword>
<keyword evidence="5 7" id="KW-1133">Transmembrane helix</keyword>
<reference evidence="9" key="2">
    <citation type="journal article" date="2022" name="Front. Microbiol.">
        <title>Comparative Genomic Analysis Revealed Distinct Molecular Components and Organization of CO2-Concentrating Mechanism in Thermophilic Cyanobacteria.</title>
        <authorList>
            <person name="Tang J."/>
            <person name="Zhou H."/>
            <person name="Yao D."/>
            <person name="Riaz S."/>
            <person name="You D."/>
            <person name="Klepacz-Smolka A."/>
            <person name="Daroch M."/>
        </authorList>
    </citation>
    <scope>NUCLEOTIDE SEQUENCE [LARGE SCALE GENOMIC DNA]</scope>
    <source>
        <strain evidence="9">PCC 6715</strain>
    </source>
</reference>
<evidence type="ECO:0000256" key="2">
    <source>
        <dbReference type="ARBA" id="ARBA00022448"/>
    </source>
</evidence>
<comment type="subcellular location">
    <subcellularLocation>
        <location evidence="1">Cell membrane</location>
        <topology evidence="1">Multi-pass membrane protein</topology>
    </subcellularLocation>
</comment>
<dbReference type="GO" id="GO:0000041">
    <property type="term" value="P:transition metal ion transport"/>
    <property type="evidence" value="ECO:0007669"/>
    <property type="project" value="InterPro"/>
</dbReference>
<evidence type="ECO:0000313" key="8">
    <source>
        <dbReference type="EMBL" id="ATS18413.1"/>
    </source>
</evidence>
<gene>
    <name evidence="8" type="ORF">BRW62_06230</name>
</gene>
<protein>
    <recommendedName>
        <fullName evidence="10">Cobalamin biosynthesis protein CbiM</fullName>
    </recommendedName>
</protein>
<accession>A0A2D2Q1N0</accession>
<evidence type="ECO:0000256" key="7">
    <source>
        <dbReference type="SAM" id="Phobius"/>
    </source>
</evidence>
<dbReference type="Pfam" id="PF01891">
    <property type="entry name" value="CbiM"/>
    <property type="match status" value="1"/>
</dbReference>
<dbReference type="OrthoDB" id="9809846at2"/>
<dbReference type="NCBIfam" id="NF004906">
    <property type="entry name" value="PRK06265.2-1"/>
    <property type="match status" value="1"/>
</dbReference>
<dbReference type="InterPro" id="IPR002751">
    <property type="entry name" value="CbiM/NikMN"/>
</dbReference>
<feature type="transmembrane region" description="Helical" evidence="7">
    <location>
        <begin position="7"/>
        <end position="26"/>
    </location>
</feature>
<evidence type="ECO:0000256" key="5">
    <source>
        <dbReference type="ARBA" id="ARBA00022989"/>
    </source>
</evidence>
<reference evidence="8 9" key="1">
    <citation type="submission" date="2016-11" db="EMBL/GenBank/DDBJ databases">
        <title>Complete genome sequence of thermophilic cyanobacteria strain Synechococcus sp. PCC6715.</title>
        <authorList>
            <person name="Tang J."/>
            <person name="Daroch M."/>
            <person name="Liang Y."/>
            <person name="Jiang D."/>
            <person name="Shah M."/>
        </authorList>
    </citation>
    <scope>NUCLEOTIDE SEQUENCE [LARGE SCALE GENOMIC DNA]</scope>
    <source>
        <strain evidence="8 9">PCC 6715</strain>
    </source>
</reference>
<feature type="transmembrane region" description="Helical" evidence="7">
    <location>
        <begin position="175"/>
        <end position="201"/>
    </location>
</feature>
<dbReference type="GO" id="GO:0005886">
    <property type="term" value="C:plasma membrane"/>
    <property type="evidence" value="ECO:0007669"/>
    <property type="project" value="UniProtKB-SubCell"/>
</dbReference>
<dbReference type="Gene3D" id="1.10.1760.20">
    <property type="match status" value="1"/>
</dbReference>
<evidence type="ECO:0000256" key="6">
    <source>
        <dbReference type="ARBA" id="ARBA00023136"/>
    </source>
</evidence>
<dbReference type="KEGG" id="slw:BRW62_06230"/>
<evidence type="ECO:0000313" key="9">
    <source>
        <dbReference type="Proteomes" id="UP000231057"/>
    </source>
</evidence>
<evidence type="ECO:0008006" key="10">
    <source>
        <dbReference type="Google" id="ProtNLM"/>
    </source>
</evidence>
<dbReference type="AlphaFoldDB" id="A0A2D2Q1N0"/>
<dbReference type="Proteomes" id="UP000231057">
    <property type="component" value="Chromosome"/>
</dbReference>